<dbReference type="CDD" id="cd00077">
    <property type="entry name" value="HDc"/>
    <property type="match status" value="1"/>
</dbReference>
<keyword evidence="1" id="KW-0597">Phosphoprotein</keyword>
<evidence type="ECO:0000313" key="5">
    <source>
        <dbReference type="Proteomes" id="UP000605201"/>
    </source>
</evidence>
<dbReference type="AlphaFoldDB" id="A0A8J6P2W3"/>
<dbReference type="Proteomes" id="UP000605201">
    <property type="component" value="Unassembled WGS sequence"/>
</dbReference>
<dbReference type="InterPro" id="IPR003607">
    <property type="entry name" value="HD/PDEase_dom"/>
</dbReference>
<gene>
    <name evidence="4" type="ORF">H8D96_19010</name>
</gene>
<dbReference type="InterPro" id="IPR001789">
    <property type="entry name" value="Sig_transdc_resp-reg_receiver"/>
</dbReference>
<evidence type="ECO:0000259" key="3">
    <source>
        <dbReference type="PROSITE" id="PS51832"/>
    </source>
</evidence>
<comment type="caution">
    <text evidence="4">The sequence shown here is derived from an EMBL/GenBank/DDBJ whole genome shotgun (WGS) entry which is preliminary data.</text>
</comment>
<organism evidence="4 5">
    <name type="scientific">Candidatus Desulfatibia vada</name>
    <dbReference type="NCBI Taxonomy" id="2841696"/>
    <lineage>
        <taxon>Bacteria</taxon>
        <taxon>Pseudomonadati</taxon>
        <taxon>Thermodesulfobacteriota</taxon>
        <taxon>Desulfobacteria</taxon>
        <taxon>Desulfobacterales</taxon>
        <taxon>Desulfobacterales incertae sedis</taxon>
        <taxon>Candidatus Desulfatibia</taxon>
    </lineage>
</organism>
<evidence type="ECO:0000313" key="4">
    <source>
        <dbReference type="EMBL" id="MBC8434005.1"/>
    </source>
</evidence>
<dbReference type="Pfam" id="PF13487">
    <property type="entry name" value="HD_5"/>
    <property type="match status" value="1"/>
</dbReference>
<feature type="domain" description="Response regulatory" evidence="2">
    <location>
        <begin position="2"/>
        <end position="118"/>
    </location>
</feature>
<dbReference type="PANTHER" id="PTHR45228:SF5">
    <property type="entry name" value="CYCLIC DI-GMP PHOSPHODIESTERASE VC_1348-RELATED"/>
    <property type="match status" value="1"/>
</dbReference>
<dbReference type="PROSITE" id="PS50110">
    <property type="entry name" value="RESPONSE_REGULATORY"/>
    <property type="match status" value="1"/>
</dbReference>
<protein>
    <submittedName>
        <fullName evidence="4">Response regulator</fullName>
    </submittedName>
</protein>
<dbReference type="InterPro" id="IPR011006">
    <property type="entry name" value="CheY-like_superfamily"/>
</dbReference>
<evidence type="ECO:0000259" key="2">
    <source>
        <dbReference type="PROSITE" id="PS50110"/>
    </source>
</evidence>
<dbReference type="GO" id="GO:0000160">
    <property type="term" value="P:phosphorelay signal transduction system"/>
    <property type="evidence" value="ECO:0007669"/>
    <property type="project" value="InterPro"/>
</dbReference>
<feature type="domain" description="HD-GYP" evidence="3">
    <location>
        <begin position="122"/>
        <end position="332"/>
    </location>
</feature>
<dbReference type="PANTHER" id="PTHR45228">
    <property type="entry name" value="CYCLIC DI-GMP PHOSPHODIESTERASE TM_0186-RELATED"/>
    <property type="match status" value="1"/>
</dbReference>
<dbReference type="SMART" id="SM00448">
    <property type="entry name" value="REC"/>
    <property type="match status" value="1"/>
</dbReference>
<sequence>MKILIVEDELVSQKKMDKLVQSLGHETLVAMDGVAGWKIWRDERPRIVITDWMLPQMDGLELCAKIRSEEGEDYTYVIIVTAKDEVQDIIKGMDAGADDYIAKPFNKDELNVRIKAGERVINFQIQDIVIFALAKMAESRDEDTGNHLERVRHYSKRLAETILDSPNPPPELDRLLIDNIFLTSVLHDIGKVGIPDYILLKPGRLDDGEFSVMKTHAEIGYNTLNEALEKAPRARYLQIAAEIARHHHEKYDGSGYPDGLKQDEIHIASRIFALSDVYDALVSKRPYKEPFSHDRAKHIIADSQGEHFDPMVVDAFLRCEHSFIEIHNKYRDDYKELPSTSVINKD</sequence>
<dbReference type="Gene3D" id="1.10.3210.10">
    <property type="entry name" value="Hypothetical protein af1432"/>
    <property type="match status" value="1"/>
</dbReference>
<dbReference type="EMBL" id="JACNIG010000369">
    <property type="protein sequence ID" value="MBC8434005.1"/>
    <property type="molecule type" value="Genomic_DNA"/>
</dbReference>
<dbReference type="Pfam" id="PF00072">
    <property type="entry name" value="Response_reg"/>
    <property type="match status" value="1"/>
</dbReference>
<reference evidence="4 5" key="1">
    <citation type="submission" date="2020-08" db="EMBL/GenBank/DDBJ databases">
        <title>Bridging the membrane lipid divide: bacteria of the FCB group superphylum have the potential to synthesize archaeal ether lipids.</title>
        <authorList>
            <person name="Villanueva L."/>
            <person name="Von Meijenfeldt F.A.B."/>
            <person name="Westbye A.B."/>
            <person name="Yadav S."/>
            <person name="Hopmans E.C."/>
            <person name="Dutilh B.E."/>
            <person name="Sinninghe Damste J.S."/>
        </authorList>
    </citation>
    <scope>NUCLEOTIDE SEQUENCE [LARGE SCALE GENOMIC DNA]</scope>
    <source>
        <strain evidence="4">NIOZ-UU17</strain>
    </source>
</reference>
<dbReference type="SUPFAM" id="SSF52172">
    <property type="entry name" value="CheY-like"/>
    <property type="match status" value="1"/>
</dbReference>
<dbReference type="Gene3D" id="3.40.50.2300">
    <property type="match status" value="1"/>
</dbReference>
<dbReference type="InterPro" id="IPR037522">
    <property type="entry name" value="HD_GYP_dom"/>
</dbReference>
<evidence type="ECO:0000256" key="1">
    <source>
        <dbReference type="PROSITE-ProRule" id="PRU00169"/>
    </source>
</evidence>
<accession>A0A8J6P2W3</accession>
<dbReference type="PROSITE" id="PS51832">
    <property type="entry name" value="HD_GYP"/>
    <property type="match status" value="1"/>
</dbReference>
<dbReference type="SMART" id="SM00471">
    <property type="entry name" value="HDc"/>
    <property type="match status" value="1"/>
</dbReference>
<name>A0A8J6P2W3_9BACT</name>
<proteinExistence type="predicted"/>
<dbReference type="InterPro" id="IPR052020">
    <property type="entry name" value="Cyclic_di-GMP/3'3'-cGAMP_PDE"/>
</dbReference>
<feature type="modified residue" description="4-aspartylphosphate" evidence="1">
    <location>
        <position position="51"/>
    </location>
</feature>
<dbReference type="SUPFAM" id="SSF109604">
    <property type="entry name" value="HD-domain/PDEase-like"/>
    <property type="match status" value="1"/>
</dbReference>
<dbReference type="Gene3D" id="6.10.250.690">
    <property type="match status" value="1"/>
</dbReference>
<dbReference type="CDD" id="cd17574">
    <property type="entry name" value="REC_OmpR"/>
    <property type="match status" value="1"/>
</dbReference>